<evidence type="ECO:0000256" key="1">
    <source>
        <dbReference type="SAM" id="MobiDB-lite"/>
    </source>
</evidence>
<name>A0AAD6XRB4_9AGAR</name>
<comment type="caution">
    <text evidence="2">The sequence shown here is derived from an EMBL/GenBank/DDBJ whole genome shotgun (WGS) entry which is preliminary data.</text>
</comment>
<reference evidence="2" key="1">
    <citation type="submission" date="2023-03" db="EMBL/GenBank/DDBJ databases">
        <title>Massive genome expansion in bonnet fungi (Mycena s.s.) driven by repeated elements and novel gene families across ecological guilds.</title>
        <authorList>
            <consortium name="Lawrence Berkeley National Laboratory"/>
            <person name="Harder C.B."/>
            <person name="Miyauchi S."/>
            <person name="Viragh M."/>
            <person name="Kuo A."/>
            <person name="Thoen E."/>
            <person name="Andreopoulos B."/>
            <person name="Lu D."/>
            <person name="Skrede I."/>
            <person name="Drula E."/>
            <person name="Henrissat B."/>
            <person name="Morin E."/>
            <person name="Kohler A."/>
            <person name="Barry K."/>
            <person name="LaButti K."/>
            <person name="Morin E."/>
            <person name="Salamov A."/>
            <person name="Lipzen A."/>
            <person name="Mereny Z."/>
            <person name="Hegedus B."/>
            <person name="Baldrian P."/>
            <person name="Stursova M."/>
            <person name="Weitz H."/>
            <person name="Taylor A."/>
            <person name="Grigoriev I.V."/>
            <person name="Nagy L.G."/>
            <person name="Martin F."/>
            <person name="Kauserud H."/>
        </authorList>
    </citation>
    <scope>NUCLEOTIDE SEQUENCE</scope>
    <source>
        <strain evidence="2">CBHHK173m</strain>
    </source>
</reference>
<protein>
    <submittedName>
        <fullName evidence="2">Uncharacterized protein</fullName>
    </submittedName>
</protein>
<keyword evidence="3" id="KW-1185">Reference proteome</keyword>
<organism evidence="2 3">
    <name type="scientific">Mycena belliarum</name>
    <dbReference type="NCBI Taxonomy" id="1033014"/>
    <lineage>
        <taxon>Eukaryota</taxon>
        <taxon>Fungi</taxon>
        <taxon>Dikarya</taxon>
        <taxon>Basidiomycota</taxon>
        <taxon>Agaricomycotina</taxon>
        <taxon>Agaricomycetes</taxon>
        <taxon>Agaricomycetidae</taxon>
        <taxon>Agaricales</taxon>
        <taxon>Marasmiineae</taxon>
        <taxon>Mycenaceae</taxon>
        <taxon>Mycena</taxon>
    </lineage>
</organism>
<feature type="non-terminal residue" evidence="2">
    <location>
        <position position="467"/>
    </location>
</feature>
<dbReference type="EMBL" id="JARJCN010000046">
    <property type="protein sequence ID" value="KAJ7082216.1"/>
    <property type="molecule type" value="Genomic_DNA"/>
</dbReference>
<gene>
    <name evidence="2" type="ORF">B0H15DRAFT_785811</name>
</gene>
<evidence type="ECO:0000313" key="2">
    <source>
        <dbReference type="EMBL" id="KAJ7082216.1"/>
    </source>
</evidence>
<feature type="compositionally biased region" description="Low complexity" evidence="1">
    <location>
        <begin position="40"/>
        <end position="50"/>
    </location>
</feature>
<evidence type="ECO:0000313" key="3">
    <source>
        <dbReference type="Proteomes" id="UP001222325"/>
    </source>
</evidence>
<feature type="compositionally biased region" description="Basic and acidic residues" evidence="1">
    <location>
        <begin position="20"/>
        <end position="38"/>
    </location>
</feature>
<accession>A0AAD6XRB4</accession>
<proteinExistence type="predicted"/>
<sequence>SGQRYGEDVHAFFARRKERNEQLAKMETSKMKQERLQREANAAQGAPPGKKGARVFIWEEEDNGFFIRRAMNRAMAANSWHEFTSNQRLYDGYHNQWDLCSALAPNEEPEGSDDEDGGTENHLADCEFPEFPDDVEDGELLDEPSYDPYHDMSQIPFGRFGFVEPITLASYNQRLDAKLSLRSLGDEQWSGLERARHTQLPSFLALLEKAKTIGEIPRELLDLRQEEAEISFESNWVIAVRQERLNGNVFYVLEPKLSPPQDFPLYILIPSAVTTLQVVRMGWGPDLQEVIYHLLQHGVEFRVCIRHSVGIEPIIPIPDRFTGLGYRRKGYKPTSADHGVYVEQREDFLRSPRGRAALFAGGIIGRLARLIVDESLASMGPSREVLTTGVRLWDGCSSAAYWDDNLTDQDIDLICGVYEIATGKSTTCAIRIIIHHRFQVVSTRRLTSDKRLRFLGGPSHMHLAFPG</sequence>
<feature type="region of interest" description="Disordered" evidence="1">
    <location>
        <begin position="20"/>
        <end position="51"/>
    </location>
</feature>
<dbReference type="Proteomes" id="UP001222325">
    <property type="component" value="Unassembled WGS sequence"/>
</dbReference>
<dbReference type="AlphaFoldDB" id="A0AAD6XRB4"/>